<dbReference type="Proteomes" id="UP001168877">
    <property type="component" value="Unassembled WGS sequence"/>
</dbReference>
<dbReference type="PANTHER" id="PTHR47074">
    <property type="entry name" value="BNAC02G40300D PROTEIN"/>
    <property type="match status" value="1"/>
</dbReference>
<sequence length="145" mass="16062">MWLGLVENEESVLRFMVTAWLLWRIKWWSGQRTRTGVGLVNSLQITKIGGKVVGLHRGQVSYDNVRIVIRDNSGIIVRATALSIKGMVTVEFAEAKAILEGLTVAVELGCFPLCVESDALRVVDLCKETSFSCADVDNIVFDIFS</sequence>
<name>A0AA39SFH7_ACESA</name>
<dbReference type="Pfam" id="PF13456">
    <property type="entry name" value="RVT_3"/>
    <property type="match status" value="1"/>
</dbReference>
<proteinExistence type="predicted"/>
<comment type="caution">
    <text evidence="2">The sequence shown here is derived from an EMBL/GenBank/DDBJ whole genome shotgun (WGS) entry which is preliminary data.</text>
</comment>
<dbReference type="InterPro" id="IPR052929">
    <property type="entry name" value="RNase_H-like_EbsB-rel"/>
</dbReference>
<reference evidence="2" key="1">
    <citation type="journal article" date="2022" name="Plant J.">
        <title>Strategies of tolerance reflected in two North American maple genomes.</title>
        <authorList>
            <person name="McEvoy S.L."/>
            <person name="Sezen U.U."/>
            <person name="Trouern-Trend A."/>
            <person name="McMahon S.M."/>
            <person name="Schaberg P.G."/>
            <person name="Yang J."/>
            <person name="Wegrzyn J.L."/>
            <person name="Swenson N.G."/>
        </authorList>
    </citation>
    <scope>NUCLEOTIDE SEQUENCE</scope>
    <source>
        <strain evidence="2">NS2018</strain>
    </source>
</reference>
<dbReference type="AlphaFoldDB" id="A0AA39SFH7"/>
<dbReference type="InterPro" id="IPR044730">
    <property type="entry name" value="RNase_H-like_dom_plant"/>
</dbReference>
<evidence type="ECO:0000259" key="1">
    <source>
        <dbReference type="Pfam" id="PF13456"/>
    </source>
</evidence>
<feature type="domain" description="RNase H type-1" evidence="1">
    <location>
        <begin position="64"/>
        <end position="140"/>
    </location>
</feature>
<keyword evidence="3" id="KW-1185">Reference proteome</keyword>
<dbReference type="InterPro" id="IPR002156">
    <property type="entry name" value="RNaseH_domain"/>
</dbReference>
<dbReference type="EMBL" id="JAUESC010000004">
    <property type="protein sequence ID" value="KAK0597076.1"/>
    <property type="molecule type" value="Genomic_DNA"/>
</dbReference>
<evidence type="ECO:0000313" key="2">
    <source>
        <dbReference type="EMBL" id="KAK0597076.1"/>
    </source>
</evidence>
<dbReference type="PANTHER" id="PTHR47074:SF11">
    <property type="entry name" value="REVERSE TRANSCRIPTASE-LIKE PROTEIN"/>
    <property type="match status" value="1"/>
</dbReference>
<evidence type="ECO:0000313" key="3">
    <source>
        <dbReference type="Proteomes" id="UP001168877"/>
    </source>
</evidence>
<gene>
    <name evidence="2" type="ORF">LWI29_021620</name>
</gene>
<organism evidence="2 3">
    <name type="scientific">Acer saccharum</name>
    <name type="common">Sugar maple</name>
    <dbReference type="NCBI Taxonomy" id="4024"/>
    <lineage>
        <taxon>Eukaryota</taxon>
        <taxon>Viridiplantae</taxon>
        <taxon>Streptophyta</taxon>
        <taxon>Embryophyta</taxon>
        <taxon>Tracheophyta</taxon>
        <taxon>Spermatophyta</taxon>
        <taxon>Magnoliopsida</taxon>
        <taxon>eudicotyledons</taxon>
        <taxon>Gunneridae</taxon>
        <taxon>Pentapetalae</taxon>
        <taxon>rosids</taxon>
        <taxon>malvids</taxon>
        <taxon>Sapindales</taxon>
        <taxon>Sapindaceae</taxon>
        <taxon>Hippocastanoideae</taxon>
        <taxon>Acereae</taxon>
        <taxon>Acer</taxon>
    </lineage>
</organism>
<dbReference type="CDD" id="cd06222">
    <property type="entry name" value="RNase_H_like"/>
    <property type="match status" value="1"/>
</dbReference>
<dbReference type="GO" id="GO:0004523">
    <property type="term" value="F:RNA-DNA hybrid ribonuclease activity"/>
    <property type="evidence" value="ECO:0007669"/>
    <property type="project" value="InterPro"/>
</dbReference>
<protein>
    <recommendedName>
        <fullName evidence="1">RNase H type-1 domain-containing protein</fullName>
    </recommendedName>
</protein>
<dbReference type="GO" id="GO:0003676">
    <property type="term" value="F:nucleic acid binding"/>
    <property type="evidence" value="ECO:0007669"/>
    <property type="project" value="InterPro"/>
</dbReference>
<accession>A0AA39SFH7</accession>
<reference evidence="2" key="2">
    <citation type="submission" date="2023-06" db="EMBL/GenBank/DDBJ databases">
        <authorList>
            <person name="Swenson N.G."/>
            <person name="Wegrzyn J.L."/>
            <person name="Mcevoy S.L."/>
        </authorList>
    </citation>
    <scope>NUCLEOTIDE SEQUENCE</scope>
    <source>
        <strain evidence="2">NS2018</strain>
        <tissue evidence="2">Leaf</tissue>
    </source>
</reference>